<dbReference type="RefSeq" id="WP_107150530.1">
    <property type="nucleotide sequence ID" value="NZ_PYUC01000004.1"/>
</dbReference>
<dbReference type="GO" id="GO:0000155">
    <property type="term" value="F:phosphorelay sensor kinase activity"/>
    <property type="evidence" value="ECO:0007669"/>
    <property type="project" value="TreeGrafter"/>
</dbReference>
<dbReference type="EMBL" id="PYUC01000004">
    <property type="protein sequence ID" value="PTB21117.1"/>
    <property type="molecule type" value="Genomic_DNA"/>
</dbReference>
<sequence>MEPAGRALIRPDHATGHFVRFYHSDGQLIDEVVEFASDALLHRGGAIVIATRAHLSLVVPRIAEFRATDEDTSAALEGRFVAVDAEAALAEFMVEGWPDEARFFATIGDLLANVVGMTAAGAPVHAYGEMVAVLCASGQYEAAVRLEQLWNELARRHSFTLFCAYPDDLFRDAEKSGIFDRICRAHTHVLPSEVLEQATESDAFRLIAQWLFFQGKRSVDRAEGGLGLGLALVKSLVELHGGTVSAKSDGPGSGSEFTIRLPGQPSRRDASREAGEPRAHETVVVKTRAPRPRRVLLVDDNVDGVEALALLISECGHEVRAVYDPASALQVVHQFVPDIAIVDIGLPVMDGYQLIGRLRAVLGPHRCRFAALTGYGQEADRSRSREVGFDDHFVKPVDPTTLLRFIDESPLQT</sequence>
<dbReference type="InterPro" id="IPR004358">
    <property type="entry name" value="Sig_transdc_His_kin-like_C"/>
</dbReference>
<protein>
    <recommendedName>
        <fullName evidence="2">histidine kinase</fullName>
        <ecNumber evidence="2">2.7.13.3</ecNumber>
    </recommendedName>
</protein>
<dbReference type="Gene3D" id="3.40.50.2300">
    <property type="match status" value="1"/>
</dbReference>
<dbReference type="Gene3D" id="3.30.565.10">
    <property type="entry name" value="Histidine kinase-like ATPase, C-terminal domain"/>
    <property type="match status" value="1"/>
</dbReference>
<dbReference type="Pfam" id="PF00072">
    <property type="entry name" value="Response_reg"/>
    <property type="match status" value="1"/>
</dbReference>
<proteinExistence type="predicted"/>
<dbReference type="PRINTS" id="PR00344">
    <property type="entry name" value="BCTRLSENSOR"/>
</dbReference>
<feature type="domain" description="Response regulatory" evidence="6">
    <location>
        <begin position="294"/>
        <end position="410"/>
    </location>
</feature>
<evidence type="ECO:0000256" key="5">
    <source>
        <dbReference type="SAM" id="MobiDB-lite"/>
    </source>
</evidence>
<evidence type="ECO:0000256" key="1">
    <source>
        <dbReference type="ARBA" id="ARBA00000085"/>
    </source>
</evidence>
<dbReference type="SUPFAM" id="SSF52172">
    <property type="entry name" value="CheY-like"/>
    <property type="match status" value="1"/>
</dbReference>
<dbReference type="Pfam" id="PF14417">
    <property type="entry name" value="MEDS"/>
    <property type="match status" value="1"/>
</dbReference>
<dbReference type="InterPro" id="IPR011006">
    <property type="entry name" value="CheY-like_superfamily"/>
</dbReference>
<dbReference type="InterPro" id="IPR001789">
    <property type="entry name" value="Sig_transdc_resp-reg_receiver"/>
</dbReference>
<feature type="modified residue" description="4-aspartylphosphate" evidence="4">
    <location>
        <position position="343"/>
    </location>
</feature>
<dbReference type="Pfam" id="PF02518">
    <property type="entry name" value="HATPase_c"/>
    <property type="match status" value="1"/>
</dbReference>
<dbReference type="InterPro" id="IPR036890">
    <property type="entry name" value="HATPase_C_sf"/>
</dbReference>
<dbReference type="SMART" id="SM00448">
    <property type="entry name" value="REC"/>
    <property type="match status" value="1"/>
</dbReference>
<dbReference type="CDD" id="cd17580">
    <property type="entry name" value="REC_2_DhkD-like"/>
    <property type="match status" value="1"/>
</dbReference>
<comment type="catalytic activity">
    <reaction evidence="1">
        <text>ATP + protein L-histidine = ADP + protein N-phospho-L-histidine.</text>
        <dbReference type="EC" id="2.7.13.3"/>
    </reaction>
</comment>
<name>A0A2T3XX71_9BURK</name>
<organism evidence="7 8">
    <name type="scientific">Trinickia symbiotica</name>
    <dbReference type="NCBI Taxonomy" id="863227"/>
    <lineage>
        <taxon>Bacteria</taxon>
        <taxon>Pseudomonadati</taxon>
        <taxon>Pseudomonadota</taxon>
        <taxon>Betaproteobacteria</taxon>
        <taxon>Burkholderiales</taxon>
        <taxon>Burkholderiaceae</taxon>
        <taxon>Trinickia</taxon>
    </lineage>
</organism>
<dbReference type="InterPro" id="IPR025847">
    <property type="entry name" value="MEDS_domain"/>
</dbReference>
<dbReference type="InterPro" id="IPR003594">
    <property type="entry name" value="HATPase_dom"/>
</dbReference>
<dbReference type="PROSITE" id="PS50110">
    <property type="entry name" value="RESPONSE_REGULATORY"/>
    <property type="match status" value="1"/>
</dbReference>
<dbReference type="EC" id="2.7.13.3" evidence="2"/>
<reference evidence="7 8" key="1">
    <citation type="submission" date="2018-03" db="EMBL/GenBank/DDBJ databases">
        <title>Whole genome analyses suggest that Burkholderia sensu lato contains two further novel genera in the rhizoxinica-symbiotica group Mycetohabitans gen. nov., and Trinickia gen. nov.: implications for the evolution of diazotrophy and nodulation in the Burkholderiaceae.</title>
        <authorList>
            <person name="Estrada De Los Santos P."/>
            <person name="Palmer M."/>
            <person name="Chavez-Ramirez B."/>
            <person name="Steenkamp E.T."/>
            <person name="Hirsch A.M."/>
            <person name="Manyaka P."/>
            <person name="Maluk M."/>
            <person name="Lafos M."/>
            <person name="Crook M."/>
            <person name="Gross E."/>
            <person name="Simon M.F."/>
            <person name="Bueno Dos Reis Junior F."/>
            <person name="Poole P.S."/>
            <person name="Venter S.N."/>
            <person name="James E.K."/>
        </authorList>
    </citation>
    <scope>NUCLEOTIDE SEQUENCE [LARGE SCALE GENOMIC DNA]</scope>
    <source>
        <strain evidence="7 8">JPY-366</strain>
    </source>
</reference>
<dbReference type="AlphaFoldDB" id="A0A2T3XX71"/>
<evidence type="ECO:0000313" key="7">
    <source>
        <dbReference type="EMBL" id="PTB21117.1"/>
    </source>
</evidence>
<feature type="compositionally biased region" description="Basic and acidic residues" evidence="5">
    <location>
        <begin position="266"/>
        <end position="283"/>
    </location>
</feature>
<dbReference type="SUPFAM" id="SSF55874">
    <property type="entry name" value="ATPase domain of HSP90 chaperone/DNA topoisomerase II/histidine kinase"/>
    <property type="match status" value="1"/>
</dbReference>
<gene>
    <name evidence="7" type="ORF">C9I57_10450</name>
</gene>
<evidence type="ECO:0000313" key="8">
    <source>
        <dbReference type="Proteomes" id="UP000240638"/>
    </source>
</evidence>
<evidence type="ECO:0000256" key="4">
    <source>
        <dbReference type="PROSITE-ProRule" id="PRU00169"/>
    </source>
</evidence>
<evidence type="ECO:0000259" key="6">
    <source>
        <dbReference type="PROSITE" id="PS50110"/>
    </source>
</evidence>
<dbReference type="PANTHER" id="PTHR43547">
    <property type="entry name" value="TWO-COMPONENT HISTIDINE KINASE"/>
    <property type="match status" value="1"/>
</dbReference>
<dbReference type="Proteomes" id="UP000240638">
    <property type="component" value="Unassembled WGS sequence"/>
</dbReference>
<keyword evidence="3 4" id="KW-0597">Phosphoprotein</keyword>
<feature type="region of interest" description="Disordered" evidence="5">
    <location>
        <begin position="244"/>
        <end position="284"/>
    </location>
</feature>
<accession>A0A2T3XX71</accession>
<evidence type="ECO:0000256" key="3">
    <source>
        <dbReference type="ARBA" id="ARBA00022553"/>
    </source>
</evidence>
<dbReference type="PANTHER" id="PTHR43547:SF2">
    <property type="entry name" value="HYBRID SIGNAL TRANSDUCTION HISTIDINE KINASE C"/>
    <property type="match status" value="1"/>
</dbReference>
<evidence type="ECO:0000256" key="2">
    <source>
        <dbReference type="ARBA" id="ARBA00012438"/>
    </source>
</evidence>
<comment type="caution">
    <text evidence="7">The sequence shown here is derived from an EMBL/GenBank/DDBJ whole genome shotgun (WGS) entry which is preliminary data.</text>
</comment>